<evidence type="ECO:0000313" key="4">
    <source>
        <dbReference type="Proteomes" id="UP000295351"/>
    </source>
</evidence>
<dbReference type="GO" id="GO:0016887">
    <property type="term" value="F:ATP hydrolysis activity"/>
    <property type="evidence" value="ECO:0007669"/>
    <property type="project" value="InterPro"/>
</dbReference>
<keyword evidence="4" id="KW-1185">Reference proteome</keyword>
<dbReference type="InterPro" id="IPR027417">
    <property type="entry name" value="P-loop_NTPase"/>
</dbReference>
<reference evidence="3 4" key="1">
    <citation type="submission" date="2019-03" db="EMBL/GenBank/DDBJ databases">
        <title>Genomic Encyclopedia of Type Strains, Phase IV (KMG-IV): sequencing the most valuable type-strain genomes for metagenomic binning, comparative biology and taxonomic classification.</title>
        <authorList>
            <person name="Goeker M."/>
        </authorList>
    </citation>
    <scope>NUCLEOTIDE SEQUENCE [LARGE SCALE GENOMIC DNA]</scope>
    <source>
        <strain evidence="3 4">DSM 18401</strain>
    </source>
</reference>
<dbReference type="EMBL" id="SLVX01000001">
    <property type="protein sequence ID" value="TCN48883.1"/>
    <property type="molecule type" value="Genomic_DNA"/>
</dbReference>
<dbReference type="PANTHER" id="PTHR34413">
    <property type="entry name" value="PROPHAGE TAIL FIBER ASSEMBLY PROTEIN HOMOLOG TFAE-RELATED-RELATED"/>
    <property type="match status" value="1"/>
</dbReference>
<accession>A0A4R2D4M9</accession>
<dbReference type="InterPro" id="IPR046454">
    <property type="entry name" value="GpA_endonuclease"/>
</dbReference>
<evidence type="ECO:0000259" key="2">
    <source>
        <dbReference type="Pfam" id="PF20454"/>
    </source>
</evidence>
<protein>
    <submittedName>
        <fullName evidence="3">Phage terminase large subunit GpA-like protein</fullName>
    </submittedName>
</protein>
<sequence>MGDPAYERVSVLKAARVGYSTLLSGVIGSYVANDPATVLCLLPREEDARTLIVSQMDPTFAASPNLAACLAEKKGKSKRNRLLHRVFPGGWLKAVAATSEANLRSHNARVLIIDEVDAMEETKEGSPVDLAIVRTKTFDNRKIIMGSTPVKVGSSHIMSGWEDSDQRVYEVPCPHCGDFHELHWKDIRWPKGDRSKAAWWCPSCGTETPETHKGPMVAKGRWRITKPEVTGHAGYRLNALISPLRKAAWPVLAKEWEDAQGRPDKLKAFINTALGEPWQEEGEEFDEDALAASAEDFSLDDLPPEVLAVTAGVDVQRKDRLEVTFIGWDRDGNAFILGHKVIWGLPTEDSTWQELDAVLAEKWKHPLGGEIGVEATCVDSGDGATMETVYDYCYSRFRKKVFAIKGDGGRRPFIAKSSSKANKGRLWIVGVDSLKTHLYTLVTRSRTVRFSKSLPLVWFEQFASERMIERRVGGKPVRRWERIKGKMAEALDTTIYAFAAKELINVNWDAREEVLRMPELAKQTVRPKKPSGPTFMERIGLR</sequence>
<dbReference type="Gene3D" id="3.40.50.300">
    <property type="entry name" value="P-loop containing nucleotide triphosphate hydrolases"/>
    <property type="match status" value="1"/>
</dbReference>
<proteinExistence type="predicted"/>
<evidence type="ECO:0000259" key="1">
    <source>
        <dbReference type="Pfam" id="PF05876"/>
    </source>
</evidence>
<dbReference type="PANTHER" id="PTHR34413:SF2">
    <property type="entry name" value="PROPHAGE TAIL FIBER ASSEMBLY PROTEIN HOMOLOG TFAE-RELATED"/>
    <property type="match status" value="1"/>
</dbReference>
<dbReference type="AlphaFoldDB" id="A0A4R2D4M9"/>
<feature type="domain" description="Terminase large subunit GpA endonuclease" evidence="2">
    <location>
        <begin position="232"/>
        <end position="507"/>
    </location>
</feature>
<dbReference type="Pfam" id="PF20454">
    <property type="entry name" value="GpA_nuclease"/>
    <property type="match status" value="1"/>
</dbReference>
<comment type="caution">
    <text evidence="3">The sequence shown here is derived from an EMBL/GenBank/DDBJ whole genome shotgun (WGS) entry which is preliminary data.</text>
</comment>
<name>A0A4R2D4M9_SHIGR</name>
<gene>
    <name evidence="3" type="ORF">EV665_101622</name>
</gene>
<dbReference type="GO" id="GO:0004519">
    <property type="term" value="F:endonuclease activity"/>
    <property type="evidence" value="ECO:0007669"/>
    <property type="project" value="InterPro"/>
</dbReference>
<dbReference type="Pfam" id="PF05876">
    <property type="entry name" value="GpA_ATPase"/>
    <property type="match status" value="1"/>
</dbReference>
<organism evidence="3 4">
    <name type="scientific">Shinella granuli</name>
    <dbReference type="NCBI Taxonomy" id="323621"/>
    <lineage>
        <taxon>Bacteria</taxon>
        <taxon>Pseudomonadati</taxon>
        <taxon>Pseudomonadota</taxon>
        <taxon>Alphaproteobacteria</taxon>
        <taxon>Hyphomicrobiales</taxon>
        <taxon>Rhizobiaceae</taxon>
        <taxon>Shinella</taxon>
    </lineage>
</organism>
<evidence type="ECO:0000313" key="3">
    <source>
        <dbReference type="EMBL" id="TCN48883.1"/>
    </source>
</evidence>
<feature type="domain" description="Phage terminase large subunit GpA ATPase" evidence="1">
    <location>
        <begin position="1"/>
        <end position="222"/>
    </location>
</feature>
<dbReference type="InterPro" id="IPR051220">
    <property type="entry name" value="TFA_Chaperone"/>
</dbReference>
<dbReference type="Proteomes" id="UP000295351">
    <property type="component" value="Unassembled WGS sequence"/>
</dbReference>
<dbReference type="InterPro" id="IPR046453">
    <property type="entry name" value="GpA_ATPase"/>
</dbReference>